<name>A0A9D1SHD5_9FIRM</name>
<dbReference type="AlphaFoldDB" id="A0A9D1SHD5"/>
<proteinExistence type="predicted"/>
<evidence type="ECO:0000313" key="1">
    <source>
        <dbReference type="EMBL" id="HIU60261.1"/>
    </source>
</evidence>
<protein>
    <submittedName>
        <fullName evidence="1">Uncharacterized protein</fullName>
    </submittedName>
</protein>
<comment type="caution">
    <text evidence="1">The sequence shown here is derived from an EMBL/GenBank/DDBJ whole genome shotgun (WGS) entry which is preliminary data.</text>
</comment>
<dbReference type="EMBL" id="DVNF01000078">
    <property type="protein sequence ID" value="HIU60261.1"/>
    <property type="molecule type" value="Genomic_DNA"/>
</dbReference>
<gene>
    <name evidence="1" type="ORF">IAB05_02585</name>
</gene>
<dbReference type="Proteomes" id="UP000824094">
    <property type="component" value="Unassembled WGS sequence"/>
</dbReference>
<accession>A0A9D1SHD5</accession>
<evidence type="ECO:0000313" key="2">
    <source>
        <dbReference type="Proteomes" id="UP000824094"/>
    </source>
</evidence>
<sequence length="246" mass="26759">MPTGIKRRKTIAVITVAAIVVALALGLGLGLGLGLADRVPSVPETTVSLTAEPGYAIIFSWEASDADSYILEYEYNEYAPGTISSVQTSELSVRIDRVKGLLKYRLTAVKGDKSATGEWQYYSVPALVLPQMEAFEFTDSGNGVLTVDKSTLEPVVFRFKGEDRTVTNYEIGVAAPGEEGIPEVQPILLSDLESWSLYVNRSGVWKIYVRPVTYIGIGGVNAYDEELDALYSEFNPFTVISVAVTL</sequence>
<reference evidence="1" key="1">
    <citation type="submission" date="2020-10" db="EMBL/GenBank/DDBJ databases">
        <authorList>
            <person name="Gilroy R."/>
        </authorList>
    </citation>
    <scope>NUCLEOTIDE SEQUENCE</scope>
    <source>
        <strain evidence="1">18911</strain>
    </source>
</reference>
<reference evidence="1" key="2">
    <citation type="journal article" date="2021" name="PeerJ">
        <title>Extensive microbial diversity within the chicken gut microbiome revealed by metagenomics and culture.</title>
        <authorList>
            <person name="Gilroy R."/>
            <person name="Ravi A."/>
            <person name="Getino M."/>
            <person name="Pursley I."/>
            <person name="Horton D.L."/>
            <person name="Alikhan N.F."/>
            <person name="Baker D."/>
            <person name="Gharbi K."/>
            <person name="Hall N."/>
            <person name="Watson M."/>
            <person name="Adriaenssens E.M."/>
            <person name="Foster-Nyarko E."/>
            <person name="Jarju S."/>
            <person name="Secka A."/>
            <person name="Antonio M."/>
            <person name="Oren A."/>
            <person name="Chaudhuri R.R."/>
            <person name="La Ragione R."/>
            <person name="Hildebrand F."/>
            <person name="Pallen M.J."/>
        </authorList>
    </citation>
    <scope>NUCLEOTIDE SEQUENCE</scope>
    <source>
        <strain evidence="1">18911</strain>
    </source>
</reference>
<organism evidence="1 2">
    <name type="scientific">Candidatus Stercoripulliclostridium merdigallinarum</name>
    <dbReference type="NCBI Taxonomy" id="2840951"/>
    <lineage>
        <taxon>Bacteria</taxon>
        <taxon>Bacillati</taxon>
        <taxon>Bacillota</taxon>
        <taxon>Clostridia</taxon>
        <taxon>Eubacteriales</taxon>
        <taxon>Candidatus Stercoripulliclostridium</taxon>
    </lineage>
</organism>